<organism evidence="2 3">
    <name type="scientific">Bacillus vallismortis</name>
    <dbReference type="NCBI Taxonomy" id="72361"/>
    <lineage>
        <taxon>Bacteria</taxon>
        <taxon>Bacillati</taxon>
        <taxon>Bacillota</taxon>
        <taxon>Bacilli</taxon>
        <taxon>Bacillales</taxon>
        <taxon>Bacillaceae</taxon>
        <taxon>Bacillus</taxon>
    </lineage>
</organism>
<evidence type="ECO:0000313" key="2">
    <source>
        <dbReference type="EMBL" id="USP96230.1"/>
    </source>
</evidence>
<protein>
    <submittedName>
        <fullName evidence="2">Gfo/Idh/MocA family oxidoreductase</fullName>
    </submittedName>
</protein>
<feature type="domain" description="Gfo/Idh/MocA-like oxidoreductase N-terminal" evidence="1">
    <location>
        <begin position="6"/>
        <end position="128"/>
    </location>
</feature>
<dbReference type="InterPro" id="IPR036291">
    <property type="entry name" value="NAD(P)-bd_dom_sf"/>
</dbReference>
<evidence type="ECO:0000259" key="1">
    <source>
        <dbReference type="Pfam" id="PF01408"/>
    </source>
</evidence>
<name>A0ABY4Y0S3_BACVA</name>
<dbReference type="SUPFAM" id="SSF51735">
    <property type="entry name" value="NAD(P)-binding Rossmann-fold domains"/>
    <property type="match status" value="1"/>
</dbReference>
<dbReference type="Proteomes" id="UP001057348">
    <property type="component" value="Chromosome"/>
</dbReference>
<dbReference type="PANTHER" id="PTHR43377">
    <property type="entry name" value="BILIVERDIN REDUCTASE A"/>
    <property type="match status" value="1"/>
</dbReference>
<evidence type="ECO:0000313" key="3">
    <source>
        <dbReference type="Proteomes" id="UP001057348"/>
    </source>
</evidence>
<reference evidence="2" key="1">
    <citation type="submission" date="2022-02" db="EMBL/GenBank/DDBJ databases">
        <title>Draft Genome Sequence of Bacillus vallismortis Strain BL01, Isolated from Artemisia lerchiana Web. Roots.</title>
        <authorList>
            <person name="Chebotar V.K."/>
            <person name="Gancheva M.S."/>
            <person name="Chizhevskaya E.P."/>
            <person name="Komarova O.V."/>
            <person name="Baganova M.E."/>
            <person name="Zaplatkin A.N."/>
            <person name="Pishchik V.N."/>
        </authorList>
    </citation>
    <scope>NUCLEOTIDE SEQUENCE</scope>
    <source>
        <strain evidence="2">BL01</strain>
    </source>
</reference>
<dbReference type="PANTHER" id="PTHR43377:SF1">
    <property type="entry name" value="BILIVERDIN REDUCTASE A"/>
    <property type="match status" value="1"/>
</dbReference>
<sequence>MLQPIIIGFGRSGRDLHLRCLRKAAASEEAEDLIHQQVIVIDPYIKNNSSEDVAFCGSLQEAAVLRPSICQDAVLHICTPPSAHISVIKEAASVGFRHMIVEKPLTDDVGEINELIKSVEEHQLDVIVVANWLSSRLTAKIQTFLEQKTFGKLQAVYLQQDKPRFCRTLENSSHGDAFDIEAPHQMALACFLQGADAEVIASETKDMVIGQQRYMRLGGAEAVLKHANGTRTYIASNLTSFIKQRTVKIQFEQYTIIGHFPPDGSDSYSNMSIYNSANEMIHSELIYDDPLSLCFIEYYQYFHGISQVKPVSDIYFNQKVIQLLEEAKAKSDAKLHTKGAVI</sequence>
<dbReference type="InterPro" id="IPR000683">
    <property type="entry name" value="Gfo/Idh/MocA-like_OxRdtase_N"/>
</dbReference>
<gene>
    <name evidence="2" type="ORF">MKF32_03905</name>
</gene>
<dbReference type="RefSeq" id="WP_253268915.1">
    <property type="nucleotide sequence ID" value="NZ_CP092751.1"/>
</dbReference>
<dbReference type="Gene3D" id="3.40.50.720">
    <property type="entry name" value="NAD(P)-binding Rossmann-like Domain"/>
    <property type="match status" value="1"/>
</dbReference>
<dbReference type="InterPro" id="IPR051450">
    <property type="entry name" value="Gfo/Idh/MocA_Oxidoreductases"/>
</dbReference>
<keyword evidence="3" id="KW-1185">Reference proteome</keyword>
<proteinExistence type="predicted"/>
<dbReference type="EMBL" id="CP092751">
    <property type="protein sequence ID" value="USP96230.1"/>
    <property type="molecule type" value="Genomic_DNA"/>
</dbReference>
<dbReference type="Gene3D" id="3.30.360.10">
    <property type="entry name" value="Dihydrodipicolinate Reductase, domain 2"/>
    <property type="match status" value="1"/>
</dbReference>
<accession>A0ABY4Y0S3</accession>
<dbReference type="Pfam" id="PF01408">
    <property type="entry name" value="GFO_IDH_MocA"/>
    <property type="match status" value="1"/>
</dbReference>